<dbReference type="Proteomes" id="UP000821845">
    <property type="component" value="Chromosome 1"/>
</dbReference>
<protein>
    <submittedName>
        <fullName evidence="1">Uncharacterized protein</fullName>
    </submittedName>
</protein>
<reference evidence="1" key="1">
    <citation type="submission" date="2020-05" db="EMBL/GenBank/DDBJ databases">
        <title>Large-scale comparative analyses of tick genomes elucidate their genetic diversity and vector capacities.</title>
        <authorList>
            <person name="Jia N."/>
            <person name="Wang J."/>
            <person name="Shi W."/>
            <person name="Du L."/>
            <person name="Sun Y."/>
            <person name="Zhan W."/>
            <person name="Jiang J."/>
            <person name="Wang Q."/>
            <person name="Zhang B."/>
            <person name="Ji P."/>
            <person name="Sakyi L.B."/>
            <person name="Cui X."/>
            <person name="Yuan T."/>
            <person name="Jiang B."/>
            <person name="Yang W."/>
            <person name="Lam T.T.-Y."/>
            <person name="Chang Q."/>
            <person name="Ding S."/>
            <person name="Wang X."/>
            <person name="Zhu J."/>
            <person name="Ruan X."/>
            <person name="Zhao L."/>
            <person name="Wei J."/>
            <person name="Que T."/>
            <person name="Du C."/>
            <person name="Cheng J."/>
            <person name="Dai P."/>
            <person name="Han X."/>
            <person name="Huang E."/>
            <person name="Gao Y."/>
            <person name="Liu J."/>
            <person name="Shao H."/>
            <person name="Ye R."/>
            <person name="Li L."/>
            <person name="Wei W."/>
            <person name="Wang X."/>
            <person name="Wang C."/>
            <person name="Yang T."/>
            <person name="Huo Q."/>
            <person name="Li W."/>
            <person name="Guo W."/>
            <person name="Chen H."/>
            <person name="Zhou L."/>
            <person name="Ni X."/>
            <person name="Tian J."/>
            <person name="Zhou Y."/>
            <person name="Sheng Y."/>
            <person name="Liu T."/>
            <person name="Pan Y."/>
            <person name="Xia L."/>
            <person name="Li J."/>
            <person name="Zhao F."/>
            <person name="Cao W."/>
        </authorList>
    </citation>
    <scope>NUCLEOTIDE SEQUENCE</scope>
    <source>
        <strain evidence="1">Hyas-2018</strain>
    </source>
</reference>
<proteinExistence type="predicted"/>
<evidence type="ECO:0000313" key="1">
    <source>
        <dbReference type="EMBL" id="KAH6944849.1"/>
    </source>
</evidence>
<gene>
    <name evidence="1" type="ORF">HPB50_005580</name>
</gene>
<sequence length="159" mass="18032">MCAAEHPKEGSITTLYATRIDITRPCVVLGTESWLDSDIADSEVFPKAYVCYRKDRNSHSEGVFILVDKNISSRETHVKCDQSESVWAQLRLKNGEVITVCPFVALLAAQRKHFRIYRTLSKQSTAIVCFRGETLNYPELSGHGYALNVREETRTLMQC</sequence>
<evidence type="ECO:0000313" key="2">
    <source>
        <dbReference type="Proteomes" id="UP000821845"/>
    </source>
</evidence>
<dbReference type="EMBL" id="CM023481">
    <property type="protein sequence ID" value="KAH6944849.1"/>
    <property type="molecule type" value="Genomic_DNA"/>
</dbReference>
<keyword evidence="2" id="KW-1185">Reference proteome</keyword>
<comment type="caution">
    <text evidence="1">The sequence shown here is derived from an EMBL/GenBank/DDBJ whole genome shotgun (WGS) entry which is preliminary data.</text>
</comment>
<accession>A0ACB7TFC8</accession>
<organism evidence="1 2">
    <name type="scientific">Hyalomma asiaticum</name>
    <name type="common">Tick</name>
    <dbReference type="NCBI Taxonomy" id="266040"/>
    <lineage>
        <taxon>Eukaryota</taxon>
        <taxon>Metazoa</taxon>
        <taxon>Ecdysozoa</taxon>
        <taxon>Arthropoda</taxon>
        <taxon>Chelicerata</taxon>
        <taxon>Arachnida</taxon>
        <taxon>Acari</taxon>
        <taxon>Parasitiformes</taxon>
        <taxon>Ixodida</taxon>
        <taxon>Ixodoidea</taxon>
        <taxon>Ixodidae</taxon>
        <taxon>Hyalomminae</taxon>
        <taxon>Hyalomma</taxon>
    </lineage>
</organism>
<name>A0ACB7TFC8_HYAAI</name>